<feature type="chain" id="PRO_5010296056" evidence="5">
    <location>
        <begin position="25"/>
        <end position="323"/>
    </location>
</feature>
<feature type="region of interest" description="Disordered" evidence="4">
    <location>
        <begin position="192"/>
        <end position="216"/>
    </location>
</feature>
<evidence type="ECO:0000256" key="3">
    <source>
        <dbReference type="ARBA" id="ARBA00022729"/>
    </source>
</evidence>
<evidence type="ECO:0000313" key="7">
    <source>
        <dbReference type="EMBL" id="SDC46932.1"/>
    </source>
</evidence>
<dbReference type="InterPro" id="IPR015168">
    <property type="entry name" value="SsuA/THI5"/>
</dbReference>
<dbReference type="GO" id="GO:0042597">
    <property type="term" value="C:periplasmic space"/>
    <property type="evidence" value="ECO:0007669"/>
    <property type="project" value="UniProtKB-SubCell"/>
</dbReference>
<comment type="subcellular location">
    <subcellularLocation>
        <location evidence="1">Periplasm</location>
    </subcellularLocation>
</comment>
<comment type="similarity">
    <text evidence="2">Belongs to the bacterial solute-binding protein SsuA/TauA family.</text>
</comment>
<name>A0A1G6LUJ0_9ACTN</name>
<dbReference type="Proteomes" id="UP000182100">
    <property type="component" value="Unassembled WGS sequence"/>
</dbReference>
<reference evidence="8" key="1">
    <citation type="submission" date="2016-10" db="EMBL/GenBank/DDBJ databases">
        <authorList>
            <person name="Varghese N."/>
            <person name="Submissions S."/>
        </authorList>
    </citation>
    <scope>NUCLEOTIDE SEQUENCE [LARGE SCALE GENOMIC DNA]</scope>
    <source>
        <strain evidence="8">CGMCC 4.3504</strain>
    </source>
</reference>
<dbReference type="SMART" id="SM00062">
    <property type="entry name" value="PBPb"/>
    <property type="match status" value="1"/>
</dbReference>
<evidence type="ECO:0000313" key="8">
    <source>
        <dbReference type="Proteomes" id="UP000182100"/>
    </source>
</evidence>
<dbReference type="Gene3D" id="3.40.190.10">
    <property type="entry name" value="Periplasmic binding protein-like II"/>
    <property type="match status" value="2"/>
</dbReference>
<keyword evidence="8" id="KW-1185">Reference proteome</keyword>
<evidence type="ECO:0000256" key="4">
    <source>
        <dbReference type="SAM" id="MobiDB-lite"/>
    </source>
</evidence>
<dbReference type="AlphaFoldDB" id="A0A1G6LUJ0"/>
<dbReference type="SUPFAM" id="SSF53850">
    <property type="entry name" value="Periplasmic binding protein-like II"/>
    <property type="match status" value="1"/>
</dbReference>
<sequence>MASTRFRALAATAVAALALCTACSSDGSGPDASADGPLKLAVFASLNGVPAFAADKEGVFEKHGLDVTTSTAKTSTEMVPQLLGGKVDLALLDTATSLVAAGQGVDLVYVAGATDGGIPEGQEEFSFANVWVEKDSPIKSLADLTGKTVGVPQIKSAPWVDLRGSVDEAGGDSASIKFVESPDTLAALKSGQVDATTTPEPVGTVERAKGDLRPLGPVNSGGGGMAYVWVATRDFAEANKETVKAFGEAVREGNAMVNDDRELLVRTAAEVLDADAGLLEKAAFPVYAEKPLTTEDVDFSVRYMDKYDLFEKGAPDAAKLVGP</sequence>
<dbReference type="Pfam" id="PF09084">
    <property type="entry name" value="NMT1"/>
    <property type="match status" value="1"/>
</dbReference>
<accession>A0A1G6LUJ0</accession>
<dbReference type="PANTHER" id="PTHR30024:SF47">
    <property type="entry name" value="TAURINE-BINDING PERIPLASMIC PROTEIN"/>
    <property type="match status" value="1"/>
</dbReference>
<dbReference type="STRING" id="67344.SAMN05216505_102268"/>
<evidence type="ECO:0000256" key="2">
    <source>
        <dbReference type="ARBA" id="ARBA00010742"/>
    </source>
</evidence>
<evidence type="ECO:0000256" key="5">
    <source>
        <dbReference type="SAM" id="SignalP"/>
    </source>
</evidence>
<evidence type="ECO:0000256" key="1">
    <source>
        <dbReference type="ARBA" id="ARBA00004418"/>
    </source>
</evidence>
<evidence type="ECO:0000259" key="6">
    <source>
        <dbReference type="SMART" id="SM00062"/>
    </source>
</evidence>
<gene>
    <name evidence="7" type="ORF">SAMN05216505_102268</name>
</gene>
<organism evidence="7 8">
    <name type="scientific">Streptomyces prasinopilosus</name>
    <dbReference type="NCBI Taxonomy" id="67344"/>
    <lineage>
        <taxon>Bacteria</taxon>
        <taxon>Bacillati</taxon>
        <taxon>Actinomycetota</taxon>
        <taxon>Actinomycetes</taxon>
        <taxon>Kitasatosporales</taxon>
        <taxon>Streptomycetaceae</taxon>
        <taxon>Streptomyces</taxon>
    </lineage>
</organism>
<proteinExistence type="inferred from homology"/>
<protein>
    <submittedName>
        <fullName evidence="7">NitT/TauT family transport system substrate-binding protein</fullName>
    </submittedName>
</protein>
<dbReference type="PANTHER" id="PTHR30024">
    <property type="entry name" value="ALIPHATIC SULFONATES-BINDING PROTEIN-RELATED"/>
    <property type="match status" value="1"/>
</dbReference>
<dbReference type="RefSeq" id="WP_055574251.1">
    <property type="nucleotide sequence ID" value="NZ_FMZK01000002.1"/>
</dbReference>
<dbReference type="InterPro" id="IPR001638">
    <property type="entry name" value="Solute-binding_3/MltF_N"/>
</dbReference>
<dbReference type="EMBL" id="FMZK01000002">
    <property type="protein sequence ID" value="SDC46932.1"/>
    <property type="molecule type" value="Genomic_DNA"/>
</dbReference>
<feature type="signal peptide" evidence="5">
    <location>
        <begin position="1"/>
        <end position="24"/>
    </location>
</feature>
<feature type="domain" description="Solute-binding protein family 3/N-terminal" evidence="6">
    <location>
        <begin position="39"/>
        <end position="260"/>
    </location>
</feature>
<keyword evidence="3 5" id="KW-0732">Signal</keyword>